<keyword evidence="2" id="KW-0238">DNA-binding</keyword>
<dbReference type="OrthoDB" id="10542890at2759"/>
<feature type="domain" description="NAC" evidence="5">
    <location>
        <begin position="28"/>
        <end position="74"/>
    </location>
</feature>
<dbReference type="InterPro" id="IPR003441">
    <property type="entry name" value="NAC-dom"/>
</dbReference>
<evidence type="ECO:0000256" key="2">
    <source>
        <dbReference type="ARBA" id="ARBA00023125"/>
    </source>
</evidence>
<accession>A0A6J0JU16</accession>
<reference evidence="6" key="1">
    <citation type="journal article" date="2019" name="Database">
        <title>The radish genome database (RadishGD): an integrated information resource for radish genomics.</title>
        <authorList>
            <person name="Yu H.J."/>
            <person name="Baek S."/>
            <person name="Lee Y.J."/>
            <person name="Cho A."/>
            <person name="Mun J.H."/>
        </authorList>
    </citation>
    <scope>NUCLEOTIDE SEQUENCE [LARGE SCALE GENOMIC DNA]</scope>
    <source>
        <strain evidence="6">cv. WK10039</strain>
    </source>
</reference>
<dbReference type="GO" id="GO:0003677">
    <property type="term" value="F:DNA binding"/>
    <property type="evidence" value="ECO:0007669"/>
    <property type="project" value="UniProtKB-KW"/>
</dbReference>
<name>A0A6J0JU16_RAPSA</name>
<dbReference type="SUPFAM" id="SSF101941">
    <property type="entry name" value="NAC domain"/>
    <property type="match status" value="1"/>
</dbReference>
<dbReference type="Proteomes" id="UP000504610">
    <property type="component" value="Chromosome 1"/>
</dbReference>
<gene>
    <name evidence="7" type="primary">LOC108811498</name>
</gene>
<dbReference type="RefSeq" id="XP_018439053.1">
    <property type="nucleotide sequence ID" value="XM_018583551.2"/>
</dbReference>
<keyword evidence="1" id="KW-0805">Transcription regulation</keyword>
<dbReference type="PANTHER" id="PTHR31719:SF43">
    <property type="entry name" value="NAC TRANSCRIPTION FACTOR 56"/>
    <property type="match status" value="1"/>
</dbReference>
<dbReference type="Pfam" id="PF02365">
    <property type="entry name" value="NAM"/>
    <property type="match status" value="1"/>
</dbReference>
<evidence type="ECO:0000313" key="7">
    <source>
        <dbReference type="RefSeq" id="XP_018439053.1"/>
    </source>
</evidence>
<protein>
    <submittedName>
        <fullName evidence="7">Uncharacterized protein LOC108811498 isoform X1</fullName>
    </submittedName>
</protein>
<proteinExistence type="predicted"/>
<dbReference type="GO" id="GO:0006355">
    <property type="term" value="P:regulation of DNA-templated transcription"/>
    <property type="evidence" value="ECO:0007669"/>
    <property type="project" value="InterPro"/>
</dbReference>
<dbReference type="KEGG" id="rsz:108811498"/>
<keyword evidence="4" id="KW-0539">Nucleus</keyword>
<keyword evidence="3" id="KW-0804">Transcription</keyword>
<dbReference type="GeneID" id="108811498"/>
<evidence type="ECO:0000313" key="6">
    <source>
        <dbReference type="Proteomes" id="UP000504610"/>
    </source>
</evidence>
<evidence type="ECO:0000256" key="3">
    <source>
        <dbReference type="ARBA" id="ARBA00023163"/>
    </source>
</evidence>
<dbReference type="AlphaFoldDB" id="A0A6J0JU16"/>
<sequence>MVTFDLNLIPEDEEEMDPIKCLPFCKAVGFRFQPTDQELILGYLQPYSEGKALPKNKIHHQNIYGFHPVQLYYQPKVVSGIPVQDGKMCFSAKAVIGKKQHFTFFNGKLLNGKPHTQRRQNNVAYGDAKKSTTTPLMEVDSSIDIVNSSSNTKEEQKRHCVLSRIYKSDPVENQTEDYALLIKQQQEMAIKDEEFWQEMRNEKEQ</sequence>
<dbReference type="Gene3D" id="2.170.150.80">
    <property type="entry name" value="NAC domain"/>
    <property type="match status" value="1"/>
</dbReference>
<evidence type="ECO:0000256" key="4">
    <source>
        <dbReference type="ARBA" id="ARBA00023242"/>
    </source>
</evidence>
<reference evidence="7" key="2">
    <citation type="submission" date="2025-08" db="UniProtKB">
        <authorList>
            <consortium name="RefSeq"/>
        </authorList>
    </citation>
    <scope>IDENTIFICATION</scope>
    <source>
        <tissue evidence="7">Leaf</tissue>
    </source>
</reference>
<evidence type="ECO:0000256" key="1">
    <source>
        <dbReference type="ARBA" id="ARBA00023015"/>
    </source>
</evidence>
<keyword evidence="6" id="KW-1185">Reference proteome</keyword>
<dbReference type="PANTHER" id="PTHR31719">
    <property type="entry name" value="NAC TRANSCRIPTION FACTOR 56"/>
    <property type="match status" value="1"/>
</dbReference>
<evidence type="ECO:0000259" key="5">
    <source>
        <dbReference type="Pfam" id="PF02365"/>
    </source>
</evidence>
<dbReference type="InterPro" id="IPR036093">
    <property type="entry name" value="NAC_dom_sf"/>
</dbReference>
<organism evidence="6 7">
    <name type="scientific">Raphanus sativus</name>
    <name type="common">Radish</name>
    <name type="synonym">Raphanus raphanistrum var. sativus</name>
    <dbReference type="NCBI Taxonomy" id="3726"/>
    <lineage>
        <taxon>Eukaryota</taxon>
        <taxon>Viridiplantae</taxon>
        <taxon>Streptophyta</taxon>
        <taxon>Embryophyta</taxon>
        <taxon>Tracheophyta</taxon>
        <taxon>Spermatophyta</taxon>
        <taxon>Magnoliopsida</taxon>
        <taxon>eudicotyledons</taxon>
        <taxon>Gunneridae</taxon>
        <taxon>Pentapetalae</taxon>
        <taxon>rosids</taxon>
        <taxon>malvids</taxon>
        <taxon>Brassicales</taxon>
        <taxon>Brassicaceae</taxon>
        <taxon>Brassiceae</taxon>
        <taxon>Raphanus</taxon>
    </lineage>
</organism>